<keyword evidence="4" id="KW-0539">Nucleus</keyword>
<keyword evidence="3" id="KW-0804">Transcription</keyword>
<dbReference type="InterPro" id="IPR051358">
    <property type="entry name" value="TF_AMS/ICE1/BHLH6-like"/>
</dbReference>
<dbReference type="Gene3D" id="4.10.280.10">
    <property type="entry name" value="Helix-loop-helix DNA-binding domain"/>
    <property type="match status" value="1"/>
</dbReference>
<dbReference type="GO" id="GO:0046983">
    <property type="term" value="F:protein dimerization activity"/>
    <property type="evidence" value="ECO:0007669"/>
    <property type="project" value="InterPro"/>
</dbReference>
<dbReference type="GO" id="GO:0003700">
    <property type="term" value="F:DNA-binding transcription factor activity"/>
    <property type="evidence" value="ECO:0007669"/>
    <property type="project" value="TreeGrafter"/>
</dbReference>
<dbReference type="Gramene" id="RZC48387">
    <property type="protein sequence ID" value="RZC48387"/>
    <property type="gene ID" value="C5167_041327"/>
</dbReference>
<dbReference type="AlphaFoldDB" id="A0A4Y7IHL7"/>
<evidence type="ECO:0000313" key="6">
    <source>
        <dbReference type="EMBL" id="RZC48387.1"/>
    </source>
</evidence>
<dbReference type="SUPFAM" id="SSF47459">
    <property type="entry name" value="HLH, helix-loop-helix DNA-binding domain"/>
    <property type="match status" value="1"/>
</dbReference>
<reference evidence="6 7" key="1">
    <citation type="journal article" date="2018" name="Science">
        <title>The opium poppy genome and morphinan production.</title>
        <authorList>
            <person name="Guo L."/>
            <person name="Winzer T."/>
            <person name="Yang X."/>
            <person name="Li Y."/>
            <person name="Ning Z."/>
            <person name="He Z."/>
            <person name="Teodor R."/>
            <person name="Lu Y."/>
            <person name="Bowser T.A."/>
            <person name="Graham I.A."/>
            <person name="Ye K."/>
        </authorList>
    </citation>
    <scope>NUCLEOTIDE SEQUENCE [LARGE SCALE GENOMIC DNA]</scope>
    <source>
        <strain evidence="7">cv. HN1</strain>
        <tissue evidence="6">Leaves</tissue>
    </source>
</reference>
<organism evidence="6 7">
    <name type="scientific">Papaver somniferum</name>
    <name type="common">Opium poppy</name>
    <dbReference type="NCBI Taxonomy" id="3469"/>
    <lineage>
        <taxon>Eukaryota</taxon>
        <taxon>Viridiplantae</taxon>
        <taxon>Streptophyta</taxon>
        <taxon>Embryophyta</taxon>
        <taxon>Tracheophyta</taxon>
        <taxon>Spermatophyta</taxon>
        <taxon>Magnoliopsida</taxon>
        <taxon>Ranunculales</taxon>
        <taxon>Papaveraceae</taxon>
        <taxon>Papaveroideae</taxon>
        <taxon>Papaver</taxon>
    </lineage>
</organism>
<keyword evidence="2" id="KW-0805">Transcription regulation</keyword>
<evidence type="ECO:0000256" key="2">
    <source>
        <dbReference type="ARBA" id="ARBA00023015"/>
    </source>
</evidence>
<dbReference type="GO" id="GO:0043565">
    <property type="term" value="F:sequence-specific DNA binding"/>
    <property type="evidence" value="ECO:0007669"/>
    <property type="project" value="TreeGrafter"/>
</dbReference>
<evidence type="ECO:0000256" key="1">
    <source>
        <dbReference type="ARBA" id="ARBA00004123"/>
    </source>
</evidence>
<dbReference type="InterPro" id="IPR036638">
    <property type="entry name" value="HLH_DNA-bd_sf"/>
</dbReference>
<sequence>MEVDEQGFLEELLSLRRESWETFPPQMNATTDDEMMMLSNGWSTFNCFNEMMITNNPPSLHCFPPSPSLFGEMSSTKSQLDLVSSFNEMSVPFGEDLSFIMPEIGNFTFEQKQDAVPTPLFIEQHDDQMVLPSPLLCNDHQPQKLIEDENNDTNLKLEQVHQASTNQIQVFETGLERKTTKVKKVEGQPSKNLMAERRRRKRLNDRLSMLRSVVPKISKMDRTSILGDTIDYMKELLDRIKTLRGEIAQMGGSTNNSMDIFKDIKSKEILIRNTPKFEVDRREMDTRVEISCAGKPGLLLSTITAIEALGLEMQQCVISCFSDFAMQASCAEELEQRKIISSDEIKQALFISAGYGGRFL</sequence>
<dbReference type="PANTHER" id="PTHR31945">
    <property type="entry name" value="TRANSCRIPTION FACTOR SCREAM2-RELATED"/>
    <property type="match status" value="1"/>
</dbReference>
<evidence type="ECO:0000256" key="4">
    <source>
        <dbReference type="ARBA" id="ARBA00023242"/>
    </source>
</evidence>
<dbReference type="Proteomes" id="UP000316621">
    <property type="component" value="Chromosome 1"/>
</dbReference>
<dbReference type="Pfam" id="PF00010">
    <property type="entry name" value="HLH"/>
    <property type="match status" value="1"/>
</dbReference>
<dbReference type="OrthoDB" id="752464at2759"/>
<accession>A0A4Y7IHL7</accession>
<dbReference type="PROSITE" id="PS50888">
    <property type="entry name" value="BHLH"/>
    <property type="match status" value="1"/>
</dbReference>
<dbReference type="SMART" id="SM00353">
    <property type="entry name" value="HLH"/>
    <property type="match status" value="1"/>
</dbReference>
<proteinExistence type="predicted"/>
<evidence type="ECO:0000313" key="7">
    <source>
        <dbReference type="Proteomes" id="UP000316621"/>
    </source>
</evidence>
<protein>
    <recommendedName>
        <fullName evidence="5">BHLH domain-containing protein</fullName>
    </recommendedName>
</protein>
<evidence type="ECO:0000256" key="3">
    <source>
        <dbReference type="ARBA" id="ARBA00023163"/>
    </source>
</evidence>
<dbReference type="EMBL" id="CM010715">
    <property type="protein sequence ID" value="RZC48387.1"/>
    <property type="molecule type" value="Genomic_DNA"/>
</dbReference>
<dbReference type="GO" id="GO:0005634">
    <property type="term" value="C:nucleus"/>
    <property type="evidence" value="ECO:0007669"/>
    <property type="project" value="UniProtKB-SubCell"/>
</dbReference>
<name>A0A4Y7IHL7_PAPSO</name>
<gene>
    <name evidence="6" type="ORF">C5167_041327</name>
</gene>
<keyword evidence="7" id="KW-1185">Reference proteome</keyword>
<dbReference type="PANTHER" id="PTHR31945:SF15">
    <property type="entry name" value="TRANSCRIPTION FACTOR BHLH61-RELATED"/>
    <property type="match status" value="1"/>
</dbReference>
<dbReference type="InterPro" id="IPR011598">
    <property type="entry name" value="bHLH_dom"/>
</dbReference>
<dbReference type="Pfam" id="PF22754">
    <property type="entry name" value="bHLH-TF_ACT-like_plant"/>
    <property type="match status" value="1"/>
</dbReference>
<dbReference type="InterPro" id="IPR054502">
    <property type="entry name" value="bHLH-TF_ACT-like_plant"/>
</dbReference>
<comment type="subcellular location">
    <subcellularLocation>
        <location evidence="1">Nucleus</location>
    </subcellularLocation>
</comment>
<feature type="domain" description="BHLH" evidence="5">
    <location>
        <begin position="187"/>
        <end position="236"/>
    </location>
</feature>
<evidence type="ECO:0000259" key="5">
    <source>
        <dbReference type="PROSITE" id="PS50888"/>
    </source>
</evidence>